<feature type="domain" description="TGF-beta family profile" evidence="11">
    <location>
        <begin position="305"/>
        <end position="435"/>
    </location>
</feature>
<keyword evidence="6" id="KW-1015">Disulfide bond</keyword>
<dbReference type="Pfam" id="PF00688">
    <property type="entry name" value="TGFb_propeptide"/>
    <property type="match status" value="1"/>
</dbReference>
<evidence type="ECO:0000256" key="10">
    <source>
        <dbReference type="SAM" id="Phobius"/>
    </source>
</evidence>
<feature type="compositionally biased region" description="Basic and acidic residues" evidence="9">
    <location>
        <begin position="110"/>
        <end position="123"/>
    </location>
</feature>
<dbReference type="GO" id="GO:0008083">
    <property type="term" value="F:growth factor activity"/>
    <property type="evidence" value="ECO:0007669"/>
    <property type="project" value="UniProtKB-KW"/>
</dbReference>
<dbReference type="Pfam" id="PF00019">
    <property type="entry name" value="TGF_beta"/>
    <property type="match status" value="1"/>
</dbReference>
<dbReference type="InterPro" id="IPR001111">
    <property type="entry name" value="TGF-b_propeptide"/>
</dbReference>
<evidence type="ECO:0000256" key="8">
    <source>
        <dbReference type="RuleBase" id="RU000354"/>
    </source>
</evidence>
<name>A0A834XP65_APHGI</name>
<evidence type="ECO:0000256" key="2">
    <source>
        <dbReference type="ARBA" id="ARBA00006656"/>
    </source>
</evidence>
<comment type="similarity">
    <text evidence="2 8">Belongs to the TGF-beta family.</text>
</comment>
<dbReference type="CDD" id="cd13761">
    <property type="entry name" value="TGF_beta_BMP5_like"/>
    <property type="match status" value="1"/>
</dbReference>
<dbReference type="PANTHER" id="PTHR11848">
    <property type="entry name" value="TGF-BETA FAMILY"/>
    <property type="match status" value="1"/>
</dbReference>
<reference evidence="12 13" key="1">
    <citation type="submission" date="2020-08" db="EMBL/GenBank/DDBJ databases">
        <title>Aphidius gifuensis genome sequencing and assembly.</title>
        <authorList>
            <person name="Du Z."/>
        </authorList>
    </citation>
    <scope>NUCLEOTIDE SEQUENCE [LARGE SCALE GENOMIC DNA]</scope>
    <source>
        <strain evidence="12">YNYX2018</strain>
        <tissue evidence="12">Adults</tissue>
    </source>
</reference>
<evidence type="ECO:0000256" key="6">
    <source>
        <dbReference type="ARBA" id="ARBA00023157"/>
    </source>
</evidence>
<evidence type="ECO:0000256" key="3">
    <source>
        <dbReference type="ARBA" id="ARBA00022525"/>
    </source>
</evidence>
<comment type="caution">
    <text evidence="12">The sequence shown here is derived from an EMBL/GenBank/DDBJ whole genome shotgun (WGS) entry which is preliminary data.</text>
</comment>
<dbReference type="SMART" id="SM00204">
    <property type="entry name" value="TGFB"/>
    <property type="match status" value="1"/>
</dbReference>
<dbReference type="SUPFAM" id="SSF57501">
    <property type="entry name" value="Cystine-knot cytokines"/>
    <property type="match status" value="1"/>
</dbReference>
<dbReference type="FunFam" id="2.10.90.10:FF:000001">
    <property type="entry name" value="Bone morphogenetic protein 4"/>
    <property type="match status" value="1"/>
</dbReference>
<proteinExistence type="inferred from homology"/>
<keyword evidence="13" id="KW-1185">Reference proteome</keyword>
<keyword evidence="3" id="KW-0964">Secreted</keyword>
<feature type="region of interest" description="Disordered" evidence="9">
    <location>
        <begin position="101"/>
        <end position="129"/>
    </location>
</feature>
<dbReference type="GO" id="GO:0005125">
    <property type="term" value="F:cytokine activity"/>
    <property type="evidence" value="ECO:0007669"/>
    <property type="project" value="TreeGrafter"/>
</dbReference>
<dbReference type="GO" id="GO:0005615">
    <property type="term" value="C:extracellular space"/>
    <property type="evidence" value="ECO:0007669"/>
    <property type="project" value="TreeGrafter"/>
</dbReference>
<evidence type="ECO:0000259" key="11">
    <source>
        <dbReference type="PROSITE" id="PS51362"/>
    </source>
</evidence>
<keyword evidence="10" id="KW-0812">Transmembrane</keyword>
<dbReference type="InterPro" id="IPR015615">
    <property type="entry name" value="TGF-beta-rel"/>
</dbReference>
<dbReference type="AlphaFoldDB" id="A0A834XP65"/>
<dbReference type="Gene3D" id="2.60.120.970">
    <property type="match status" value="1"/>
</dbReference>
<gene>
    <name evidence="12" type="ORF">HCN44_000146</name>
</gene>
<dbReference type="PANTHER" id="PTHR11848:SF310">
    <property type="entry name" value="PROTEIN 60A-RELATED"/>
    <property type="match status" value="1"/>
</dbReference>
<dbReference type="EMBL" id="JACMRX010000004">
    <property type="protein sequence ID" value="KAF7990341.1"/>
    <property type="molecule type" value="Genomic_DNA"/>
</dbReference>
<dbReference type="InterPro" id="IPR029034">
    <property type="entry name" value="Cystine-knot_cytokine"/>
</dbReference>
<keyword evidence="5 8" id="KW-0339">Growth factor</keyword>
<feature type="transmembrane region" description="Helical" evidence="10">
    <location>
        <begin position="7"/>
        <end position="23"/>
    </location>
</feature>
<protein>
    <recommendedName>
        <fullName evidence="11">TGF-beta family profile domain-containing protein</fullName>
    </recommendedName>
</protein>
<keyword evidence="7" id="KW-0325">Glycoprotein</keyword>
<dbReference type="Proteomes" id="UP000639338">
    <property type="component" value="Unassembled WGS sequence"/>
</dbReference>
<evidence type="ECO:0000313" key="12">
    <source>
        <dbReference type="EMBL" id="KAF7990341.1"/>
    </source>
</evidence>
<keyword evidence="10" id="KW-1133">Transmembrane helix</keyword>
<organism evidence="12 13">
    <name type="scientific">Aphidius gifuensis</name>
    <name type="common">Parasitoid wasp</name>
    <dbReference type="NCBI Taxonomy" id="684658"/>
    <lineage>
        <taxon>Eukaryota</taxon>
        <taxon>Metazoa</taxon>
        <taxon>Ecdysozoa</taxon>
        <taxon>Arthropoda</taxon>
        <taxon>Hexapoda</taxon>
        <taxon>Insecta</taxon>
        <taxon>Pterygota</taxon>
        <taxon>Neoptera</taxon>
        <taxon>Endopterygota</taxon>
        <taxon>Hymenoptera</taxon>
        <taxon>Apocrita</taxon>
        <taxon>Ichneumonoidea</taxon>
        <taxon>Braconidae</taxon>
        <taxon>Aphidiinae</taxon>
        <taxon>Aphidius</taxon>
    </lineage>
</organism>
<dbReference type="OrthoDB" id="5987191at2759"/>
<evidence type="ECO:0000256" key="7">
    <source>
        <dbReference type="ARBA" id="ARBA00023180"/>
    </source>
</evidence>
<accession>A0A834XP65</accession>
<keyword evidence="10" id="KW-0472">Membrane</keyword>
<dbReference type="Gene3D" id="2.10.90.10">
    <property type="entry name" value="Cystine-knot cytokines"/>
    <property type="match status" value="1"/>
</dbReference>
<comment type="subcellular location">
    <subcellularLocation>
        <location evidence="1">Secreted</location>
    </subcellularLocation>
</comment>
<dbReference type="PROSITE" id="PS51362">
    <property type="entry name" value="TGF_BETA_2"/>
    <property type="match status" value="1"/>
</dbReference>
<keyword evidence="4" id="KW-0732">Signal</keyword>
<evidence type="ECO:0000256" key="5">
    <source>
        <dbReference type="ARBA" id="ARBA00023030"/>
    </source>
</evidence>
<evidence type="ECO:0000256" key="9">
    <source>
        <dbReference type="SAM" id="MobiDB-lite"/>
    </source>
</evidence>
<dbReference type="PROSITE" id="PS00250">
    <property type="entry name" value="TGF_BETA_1"/>
    <property type="match status" value="1"/>
</dbReference>
<evidence type="ECO:0000256" key="1">
    <source>
        <dbReference type="ARBA" id="ARBA00004613"/>
    </source>
</evidence>
<dbReference type="InterPro" id="IPR017948">
    <property type="entry name" value="TGFb_CS"/>
</dbReference>
<sequence length="435" mass="50259">MSGIRDSALCRFFLIFIINYLLINDSIKQVFCEKSSGFYVDNGQQTVMHAVTKREKRDIQNEILEFLDLPEKPLLKNKLPSPKNSGLEFLIDVYKKNLNQSDQGDDFDNSEDKYDSDQNKNESDFPGLNSRVANESDVIISFTPQYRKFSGVTNRRGKKLLFDMSEVPYDAAIIGAELRFYRSLKIKQKKYNKPFKISAYRIFKTHRGTKELKLISSINKNMSDQGWMTLNVSAALQYWVRYPGENRGLYISIQPADKSVFEILPEEIGIVGVNGAPEKQPFMVGFFQTPDTDHKRYHRKRKNKRNKRSVSTFIDDEIPFYQQRRNVHSSDKKACQMKSFRVNFIDLNWQDWIIEPAVYEANYCAGDCDFPLHSHMNSTNHAVVQTLVNLLNPDLAPKACCAPTKLARLHIIYFSQDAAVFRKKKNMIVKSCGCQ</sequence>
<evidence type="ECO:0000313" key="13">
    <source>
        <dbReference type="Proteomes" id="UP000639338"/>
    </source>
</evidence>
<dbReference type="InterPro" id="IPR001839">
    <property type="entry name" value="TGF-b_C"/>
</dbReference>
<evidence type="ECO:0000256" key="4">
    <source>
        <dbReference type="ARBA" id="ARBA00022729"/>
    </source>
</evidence>